<sequence>MRIYAAAMTTLAPDVCIVGAGSAGLVAAAGAAQLGLDVVLIERAAMGGDCLNQGCVPSKALIAAARMAQAQRDGAPFGIVPVEPTVDFARVMDHVAEVIAAIAPNDSVERFEKLGVRVLKEEARFIGRTELQAGPHRISSRRIVLATGSQPAAPPIPGLAEAGFLTNETIFANRTLPSHLIVIGGGPIGLEMAQAHRRLGSRVTVLEVAEFLAKDDPELATIVVARLRSEGVDLCNHTKIARVDRSPAGVVVILESGERLEGSHLLVAAGRAPVVDGLDLDKAGVAHTAKGITVDASLKTSNRNVWAIGDCNGLYAFTHMAGYEASLFIRGALFRAPARLDAAIVPWATYTDPELAQVGLSERQAREKHGDAIKVLRWKLAENDRAQTERTTEGMVKAITDRRGRILGAAIVAPHAGELIQPWCLAIAKRLKISALASFVPPYPTLGEASKRAAGSYFTETLFGPRTRWLVRLLSRLPV</sequence>
<dbReference type="GO" id="GO:0003955">
    <property type="term" value="F:NAD(P)H dehydrogenase (quinone) activity"/>
    <property type="evidence" value="ECO:0007669"/>
    <property type="project" value="TreeGrafter"/>
</dbReference>
<dbReference type="InterPro" id="IPR016156">
    <property type="entry name" value="FAD/NAD-linked_Rdtase_dimer_sf"/>
</dbReference>
<evidence type="ECO:0000256" key="8">
    <source>
        <dbReference type="PIRSR" id="PIRSR000350-3"/>
    </source>
</evidence>
<dbReference type="GO" id="GO:0050660">
    <property type="term" value="F:flavin adenine dinucleotide binding"/>
    <property type="evidence" value="ECO:0007669"/>
    <property type="project" value="TreeGrafter"/>
</dbReference>
<feature type="binding site" evidence="8">
    <location>
        <position position="310"/>
    </location>
    <ligand>
        <name>FAD</name>
        <dbReference type="ChEBI" id="CHEBI:57692"/>
    </ligand>
</feature>
<feature type="binding site" evidence="8">
    <location>
        <position position="207"/>
    </location>
    <ligand>
        <name>NAD(+)</name>
        <dbReference type="ChEBI" id="CHEBI:57540"/>
    </ligand>
</feature>
<name>A0A512NG48_9HYPH</name>
<keyword evidence="5 10" id="KW-0560">Oxidoreductase</keyword>
<keyword evidence="7 10" id="KW-0676">Redox-active center</keyword>
<evidence type="ECO:0000256" key="4">
    <source>
        <dbReference type="ARBA" id="ARBA00022857"/>
    </source>
</evidence>
<keyword evidence="6" id="KW-1015">Disulfide bond</keyword>
<dbReference type="Gene3D" id="3.30.390.30">
    <property type="match status" value="1"/>
</dbReference>
<dbReference type="InterPro" id="IPR001100">
    <property type="entry name" value="Pyr_nuc-diS_OxRdtase"/>
</dbReference>
<feature type="binding site" evidence="8">
    <location>
        <begin position="184"/>
        <end position="191"/>
    </location>
    <ligand>
        <name>NAD(+)</name>
        <dbReference type="ChEBI" id="CHEBI:57540"/>
    </ligand>
</feature>
<evidence type="ECO:0000256" key="2">
    <source>
        <dbReference type="ARBA" id="ARBA00022630"/>
    </source>
</evidence>
<organism evidence="13 14">
    <name type="scientific">Reyranella soli</name>
    <dbReference type="NCBI Taxonomy" id="1230389"/>
    <lineage>
        <taxon>Bacteria</taxon>
        <taxon>Pseudomonadati</taxon>
        <taxon>Pseudomonadota</taxon>
        <taxon>Alphaproteobacteria</taxon>
        <taxon>Hyphomicrobiales</taxon>
        <taxon>Reyranellaceae</taxon>
        <taxon>Reyranella</taxon>
    </lineage>
</organism>
<dbReference type="Pfam" id="PF07992">
    <property type="entry name" value="Pyr_redox_2"/>
    <property type="match status" value="1"/>
</dbReference>
<reference evidence="13 14" key="1">
    <citation type="submission" date="2019-07" db="EMBL/GenBank/DDBJ databases">
        <title>Whole genome shotgun sequence of Reyranella soli NBRC 108950.</title>
        <authorList>
            <person name="Hosoyama A."/>
            <person name="Uohara A."/>
            <person name="Ohji S."/>
            <person name="Ichikawa N."/>
        </authorList>
    </citation>
    <scope>NUCLEOTIDE SEQUENCE [LARGE SCALE GENOMIC DNA]</scope>
    <source>
        <strain evidence="13 14">NBRC 108950</strain>
    </source>
</reference>
<dbReference type="Pfam" id="PF02852">
    <property type="entry name" value="Pyr_redox_dim"/>
    <property type="match status" value="1"/>
</dbReference>
<feature type="domain" description="Pyridine nucleotide-disulphide oxidoreductase dimerisation" evidence="11">
    <location>
        <begin position="345"/>
        <end position="453"/>
    </location>
</feature>
<dbReference type="InterPro" id="IPR036188">
    <property type="entry name" value="FAD/NAD-bd_sf"/>
</dbReference>
<proteinExistence type="inferred from homology"/>
<keyword evidence="3 8" id="KW-0274">FAD</keyword>
<evidence type="ECO:0000256" key="3">
    <source>
        <dbReference type="ARBA" id="ARBA00022827"/>
    </source>
</evidence>
<protein>
    <submittedName>
        <fullName evidence="13">Dihydrolipoamide dehydrogenase</fullName>
    </submittedName>
</protein>
<comment type="caution">
    <text evidence="13">The sequence shown here is derived from an EMBL/GenBank/DDBJ whole genome shotgun (WGS) entry which is preliminary data.</text>
</comment>
<evidence type="ECO:0000256" key="9">
    <source>
        <dbReference type="PIRSR" id="PIRSR000350-4"/>
    </source>
</evidence>
<dbReference type="SUPFAM" id="SSF51905">
    <property type="entry name" value="FAD/NAD(P)-binding domain"/>
    <property type="match status" value="1"/>
</dbReference>
<feature type="disulfide bond" description="Redox-active" evidence="9">
    <location>
        <begin position="50"/>
        <end position="55"/>
    </location>
</feature>
<evidence type="ECO:0000256" key="5">
    <source>
        <dbReference type="ARBA" id="ARBA00023002"/>
    </source>
</evidence>
<evidence type="ECO:0000259" key="12">
    <source>
        <dbReference type="Pfam" id="PF07992"/>
    </source>
</evidence>
<dbReference type="PANTHER" id="PTHR43014">
    <property type="entry name" value="MERCURIC REDUCTASE"/>
    <property type="match status" value="1"/>
</dbReference>
<dbReference type="InterPro" id="IPR012999">
    <property type="entry name" value="Pyr_OxRdtase_I_AS"/>
</dbReference>
<evidence type="ECO:0000256" key="10">
    <source>
        <dbReference type="RuleBase" id="RU003691"/>
    </source>
</evidence>
<dbReference type="PIRSF" id="PIRSF000350">
    <property type="entry name" value="Mercury_reductase_MerA"/>
    <property type="match status" value="1"/>
</dbReference>
<dbReference type="FunFam" id="3.30.390.30:FF:000001">
    <property type="entry name" value="Dihydrolipoyl dehydrogenase"/>
    <property type="match status" value="1"/>
</dbReference>
<keyword evidence="8" id="KW-0547">Nucleotide-binding</keyword>
<comment type="cofactor">
    <cofactor evidence="8">
        <name>FAD</name>
        <dbReference type="ChEBI" id="CHEBI:57692"/>
    </cofactor>
    <text evidence="8">Binds 1 FAD per subunit.</text>
</comment>
<gene>
    <name evidence="13" type="primary">merA1</name>
    <name evidence="13" type="ORF">RSO01_50990</name>
</gene>
<feature type="domain" description="FAD/NAD(P)-binding" evidence="12">
    <location>
        <begin position="14"/>
        <end position="324"/>
    </location>
</feature>
<dbReference type="InterPro" id="IPR023753">
    <property type="entry name" value="FAD/NAD-binding_dom"/>
</dbReference>
<evidence type="ECO:0000256" key="7">
    <source>
        <dbReference type="ARBA" id="ARBA00023284"/>
    </source>
</evidence>
<dbReference type="PROSITE" id="PS00076">
    <property type="entry name" value="PYRIDINE_REDOX_1"/>
    <property type="match status" value="1"/>
</dbReference>
<dbReference type="Proteomes" id="UP000321058">
    <property type="component" value="Unassembled WGS sequence"/>
</dbReference>
<dbReference type="PRINTS" id="PR00368">
    <property type="entry name" value="FADPNR"/>
</dbReference>
<dbReference type="SUPFAM" id="SSF55424">
    <property type="entry name" value="FAD/NAD-linked reductases, dimerisation (C-terminal) domain"/>
    <property type="match status" value="1"/>
</dbReference>
<feature type="binding site" evidence="8">
    <location>
        <begin position="147"/>
        <end position="149"/>
    </location>
    <ligand>
        <name>FAD</name>
        <dbReference type="ChEBI" id="CHEBI:57692"/>
    </ligand>
</feature>
<feature type="binding site" evidence="8">
    <location>
        <position position="270"/>
    </location>
    <ligand>
        <name>NAD(+)</name>
        <dbReference type="ChEBI" id="CHEBI:57540"/>
    </ligand>
</feature>
<evidence type="ECO:0000313" key="14">
    <source>
        <dbReference type="Proteomes" id="UP000321058"/>
    </source>
</evidence>
<dbReference type="Gene3D" id="3.50.50.60">
    <property type="entry name" value="FAD/NAD(P)-binding domain"/>
    <property type="match status" value="2"/>
</dbReference>
<keyword evidence="2 10" id="KW-0285">Flavoprotein</keyword>
<dbReference type="AlphaFoldDB" id="A0A512NG48"/>
<evidence type="ECO:0000259" key="11">
    <source>
        <dbReference type="Pfam" id="PF02852"/>
    </source>
</evidence>
<keyword evidence="8" id="KW-0520">NAD</keyword>
<feature type="binding site" evidence="8">
    <location>
        <position position="59"/>
    </location>
    <ligand>
        <name>FAD</name>
        <dbReference type="ChEBI" id="CHEBI:57692"/>
    </ligand>
</feature>
<evidence type="ECO:0000256" key="6">
    <source>
        <dbReference type="ARBA" id="ARBA00023157"/>
    </source>
</evidence>
<dbReference type="EMBL" id="BKAJ01000090">
    <property type="protein sequence ID" value="GEP57933.1"/>
    <property type="molecule type" value="Genomic_DNA"/>
</dbReference>
<dbReference type="PRINTS" id="PR00411">
    <property type="entry name" value="PNDRDTASEI"/>
</dbReference>
<comment type="similarity">
    <text evidence="1 10">Belongs to the class-I pyridine nucleotide-disulfide oxidoreductase family.</text>
</comment>
<dbReference type="PANTHER" id="PTHR43014:SF2">
    <property type="entry name" value="MERCURIC REDUCTASE"/>
    <property type="match status" value="1"/>
</dbReference>
<dbReference type="InterPro" id="IPR004099">
    <property type="entry name" value="Pyr_nucl-diS_OxRdtase_dimer"/>
</dbReference>
<dbReference type="GO" id="GO:0016668">
    <property type="term" value="F:oxidoreductase activity, acting on a sulfur group of donors, NAD(P) as acceptor"/>
    <property type="evidence" value="ECO:0007669"/>
    <property type="project" value="InterPro"/>
</dbReference>
<keyword evidence="14" id="KW-1185">Reference proteome</keyword>
<evidence type="ECO:0000256" key="1">
    <source>
        <dbReference type="ARBA" id="ARBA00007532"/>
    </source>
</evidence>
<evidence type="ECO:0000313" key="13">
    <source>
        <dbReference type="EMBL" id="GEP57933.1"/>
    </source>
</evidence>
<keyword evidence="4" id="KW-0521">NADP</keyword>
<accession>A0A512NG48</accession>